<organism evidence="10 11">
    <name type="scientific">Methanoplanus endosymbiosus</name>
    <dbReference type="NCBI Taxonomy" id="33865"/>
    <lineage>
        <taxon>Archaea</taxon>
        <taxon>Methanobacteriati</taxon>
        <taxon>Methanobacteriota</taxon>
        <taxon>Stenosarchaea group</taxon>
        <taxon>Methanomicrobia</taxon>
        <taxon>Methanomicrobiales</taxon>
        <taxon>Methanomicrobiaceae</taxon>
        <taxon>Methanoplanus</taxon>
    </lineage>
</organism>
<keyword evidence="5 10" id="KW-0418">Kinase</keyword>
<dbReference type="Pfam" id="PF02518">
    <property type="entry name" value="HATPase_c"/>
    <property type="match status" value="1"/>
</dbReference>
<dbReference type="GeneID" id="74307567"/>
<keyword evidence="3" id="KW-0597">Phosphoprotein</keyword>
<keyword evidence="6" id="KW-0175">Coiled coil</keyword>
<name>A0A9E7THV2_9EURY</name>
<dbReference type="RefSeq" id="WP_257741410.1">
    <property type="nucleotide sequence ID" value="NZ_CP096115.1"/>
</dbReference>
<evidence type="ECO:0000256" key="4">
    <source>
        <dbReference type="ARBA" id="ARBA00022679"/>
    </source>
</evidence>
<dbReference type="SMART" id="SM00304">
    <property type="entry name" value="HAMP"/>
    <property type="match status" value="1"/>
</dbReference>
<dbReference type="InterPro" id="IPR050351">
    <property type="entry name" value="BphY/WalK/GraS-like"/>
</dbReference>
<protein>
    <recommendedName>
        <fullName evidence="2">histidine kinase</fullName>
        <ecNumber evidence="2">2.7.13.3</ecNumber>
    </recommendedName>
</protein>
<dbReference type="KEGG" id="mend:L6E24_07665"/>
<reference evidence="10" key="1">
    <citation type="submission" date="2022-04" db="EMBL/GenBank/DDBJ databases">
        <title>Complete genome of Methanoplanus endosymbiosus DSM 3599.</title>
        <authorList>
            <person name="Chen S.-C."/>
            <person name="You Y.-T."/>
            <person name="Zhou Y.-Z."/>
            <person name="Lai M.-C."/>
        </authorList>
    </citation>
    <scope>NUCLEOTIDE SEQUENCE</scope>
    <source>
        <strain evidence="10">DSM 3599</strain>
    </source>
</reference>
<evidence type="ECO:0000259" key="9">
    <source>
        <dbReference type="PROSITE" id="PS50885"/>
    </source>
</evidence>
<gene>
    <name evidence="10" type="ORF">L6E24_07665</name>
</gene>
<accession>A0A9E7THV2</accession>
<dbReference type="PRINTS" id="PR00344">
    <property type="entry name" value="BCTRLSENSOR"/>
</dbReference>
<dbReference type="EMBL" id="CP096115">
    <property type="protein sequence ID" value="UUX91258.1"/>
    <property type="molecule type" value="Genomic_DNA"/>
</dbReference>
<dbReference type="CDD" id="cd00075">
    <property type="entry name" value="HATPase"/>
    <property type="match status" value="1"/>
</dbReference>
<feature type="transmembrane region" description="Helical" evidence="7">
    <location>
        <begin position="305"/>
        <end position="330"/>
    </location>
</feature>
<keyword evidence="7" id="KW-1133">Transmembrane helix</keyword>
<evidence type="ECO:0000313" key="11">
    <source>
        <dbReference type="Proteomes" id="UP001060368"/>
    </source>
</evidence>
<feature type="domain" description="HAMP" evidence="9">
    <location>
        <begin position="328"/>
        <end position="381"/>
    </location>
</feature>
<evidence type="ECO:0000256" key="5">
    <source>
        <dbReference type="ARBA" id="ARBA00022777"/>
    </source>
</evidence>
<evidence type="ECO:0000256" key="7">
    <source>
        <dbReference type="SAM" id="Phobius"/>
    </source>
</evidence>
<feature type="coiled-coil region" evidence="6">
    <location>
        <begin position="383"/>
        <end position="414"/>
    </location>
</feature>
<evidence type="ECO:0000256" key="2">
    <source>
        <dbReference type="ARBA" id="ARBA00012438"/>
    </source>
</evidence>
<keyword evidence="7" id="KW-0812">Transmembrane</keyword>
<evidence type="ECO:0000256" key="1">
    <source>
        <dbReference type="ARBA" id="ARBA00000085"/>
    </source>
</evidence>
<dbReference type="Proteomes" id="UP001060368">
    <property type="component" value="Chromosome"/>
</dbReference>
<dbReference type="SUPFAM" id="SSF55874">
    <property type="entry name" value="ATPase domain of HSP90 chaperone/DNA topoisomerase II/histidine kinase"/>
    <property type="match status" value="1"/>
</dbReference>
<keyword evidence="7" id="KW-0472">Membrane</keyword>
<feature type="transmembrane region" description="Helical" evidence="7">
    <location>
        <begin position="14"/>
        <end position="38"/>
    </location>
</feature>
<keyword evidence="4" id="KW-0808">Transferase</keyword>
<feature type="domain" description="Histidine kinase" evidence="8">
    <location>
        <begin position="518"/>
        <end position="628"/>
    </location>
</feature>
<dbReference type="PANTHER" id="PTHR42878">
    <property type="entry name" value="TWO-COMPONENT HISTIDINE KINASE"/>
    <property type="match status" value="1"/>
</dbReference>
<evidence type="ECO:0000256" key="6">
    <source>
        <dbReference type="SAM" id="Coils"/>
    </source>
</evidence>
<dbReference type="GO" id="GO:0016020">
    <property type="term" value="C:membrane"/>
    <property type="evidence" value="ECO:0007669"/>
    <property type="project" value="InterPro"/>
</dbReference>
<dbReference type="GO" id="GO:0030295">
    <property type="term" value="F:protein kinase activator activity"/>
    <property type="evidence" value="ECO:0007669"/>
    <property type="project" value="TreeGrafter"/>
</dbReference>
<dbReference type="PROSITE" id="PS50109">
    <property type="entry name" value="HIS_KIN"/>
    <property type="match status" value="1"/>
</dbReference>
<dbReference type="Gene3D" id="6.10.340.10">
    <property type="match status" value="1"/>
</dbReference>
<keyword evidence="11" id="KW-1185">Reference proteome</keyword>
<dbReference type="EC" id="2.7.13.3" evidence="2"/>
<dbReference type="SMART" id="SM00387">
    <property type="entry name" value="HATPase_c"/>
    <property type="match status" value="1"/>
</dbReference>
<evidence type="ECO:0000259" key="8">
    <source>
        <dbReference type="PROSITE" id="PS50109"/>
    </source>
</evidence>
<dbReference type="SUPFAM" id="SSF158472">
    <property type="entry name" value="HAMP domain-like"/>
    <property type="match status" value="1"/>
</dbReference>
<evidence type="ECO:0000313" key="10">
    <source>
        <dbReference type="EMBL" id="UUX91258.1"/>
    </source>
</evidence>
<dbReference type="GO" id="GO:0007234">
    <property type="term" value="P:osmosensory signaling via phosphorelay pathway"/>
    <property type="evidence" value="ECO:0007669"/>
    <property type="project" value="TreeGrafter"/>
</dbReference>
<dbReference type="InterPro" id="IPR003594">
    <property type="entry name" value="HATPase_dom"/>
</dbReference>
<dbReference type="Gene3D" id="3.30.565.10">
    <property type="entry name" value="Histidine kinase-like ATPase, C-terminal domain"/>
    <property type="match status" value="1"/>
</dbReference>
<evidence type="ECO:0000256" key="3">
    <source>
        <dbReference type="ARBA" id="ARBA00022553"/>
    </source>
</evidence>
<dbReference type="CDD" id="cd06225">
    <property type="entry name" value="HAMP"/>
    <property type="match status" value="1"/>
</dbReference>
<dbReference type="InterPro" id="IPR004358">
    <property type="entry name" value="Sig_transdc_His_kin-like_C"/>
</dbReference>
<dbReference type="AlphaFoldDB" id="A0A9E7THV2"/>
<dbReference type="Pfam" id="PF00672">
    <property type="entry name" value="HAMP"/>
    <property type="match status" value="1"/>
</dbReference>
<dbReference type="InterPro" id="IPR036890">
    <property type="entry name" value="HATPase_C_sf"/>
</dbReference>
<dbReference type="PANTHER" id="PTHR42878:SF13">
    <property type="entry name" value="HISTIDINE KINASE"/>
    <property type="match status" value="1"/>
</dbReference>
<sequence>MDIKKMISRDSHSYSTYILLLCIAIIVPFVICLSIVHYTQLSDDLTYNSIQLQENTEISMIELTNVINSGLEIYDSSLDDRLKSAFEIYLAEYNSSGGELSDNDLLAIKNRLGDGYNLYIFNESNIITKTTFKPDLGLDLGKFEYFSDYLDNIRNGDSYHGDRVVTSILDSSITKKYGYIPSPDHNEILEISYDLKQNDARKNLKYSDTANRIQNLSPNLIEIRFFDIFSDPIGDSEYKFPGEEEIINRIIRSGSDYTYVDSKNLTTVNYRYIDLYNPDYGSDLSLVAAFEYNDSILNEQLNSLLISQIAALLLMLFLIILSIYLAAVIVTRPVREIVKDVDVIASGDLGHQITANNGSREFGQLEKSIRNMVETLNEMIFRLKSSEEIIKEQNENLENLVGKRTAELKEANEEANFYLDLMTHDINNANMAALGYAEMLDDGTGGCVPEFSGKVINAVNQSIRIINNVSMLRKIRDYNKVLKPVSLSKTIDEALDHISGISPEYEKTDIKVLADELLTEVFVNLIENSKKYAGEECRIKITAEPKGGEVIICIEDNGPGMPDHLKARCFERTVRGEKTARLKSGKGLGLHIVRTLIEERYGGEIYAADRVSGSEKDGLKICFTLKKA</sequence>
<dbReference type="GO" id="GO:0004673">
    <property type="term" value="F:protein histidine kinase activity"/>
    <property type="evidence" value="ECO:0007669"/>
    <property type="project" value="UniProtKB-EC"/>
</dbReference>
<dbReference type="PROSITE" id="PS50885">
    <property type="entry name" value="HAMP"/>
    <property type="match status" value="1"/>
</dbReference>
<dbReference type="InterPro" id="IPR003660">
    <property type="entry name" value="HAMP_dom"/>
</dbReference>
<proteinExistence type="predicted"/>
<dbReference type="GO" id="GO:0000156">
    <property type="term" value="F:phosphorelay response regulator activity"/>
    <property type="evidence" value="ECO:0007669"/>
    <property type="project" value="TreeGrafter"/>
</dbReference>
<comment type="catalytic activity">
    <reaction evidence="1">
        <text>ATP + protein L-histidine = ADP + protein N-phospho-L-histidine.</text>
        <dbReference type="EC" id="2.7.13.3"/>
    </reaction>
</comment>
<dbReference type="InterPro" id="IPR005467">
    <property type="entry name" value="His_kinase_dom"/>
</dbReference>